<protein>
    <recommendedName>
        <fullName evidence="3">DUF559 domain-containing protein</fullName>
    </recommendedName>
</protein>
<evidence type="ECO:0008006" key="3">
    <source>
        <dbReference type="Google" id="ProtNLM"/>
    </source>
</evidence>
<organism evidence="1 2">
    <name type="scientific">Nocardioides massiliensis</name>
    <dbReference type="NCBI Taxonomy" id="1325935"/>
    <lineage>
        <taxon>Bacteria</taxon>
        <taxon>Bacillati</taxon>
        <taxon>Actinomycetota</taxon>
        <taxon>Actinomycetes</taxon>
        <taxon>Propionibacteriales</taxon>
        <taxon>Nocardioidaceae</taxon>
        <taxon>Nocardioides</taxon>
    </lineage>
</organism>
<accession>A0ABT9NNZ9</accession>
<sequence length="317" mass="35132">MDDAVKALLGDQAQVVARRQLRELGWDDNDVRRAVRRRDLTPLHPGVFVAHTGEPSWLQRAWGGVLLVWPAALAGRSALRADDGPGRRDSAEELIHVVVAAERNVSDRPGVCVHRSTRLDAIVRWNRSPPRVRYEEAVLDVVADRRSRQAVIDELTGGIQARRTTAVRLQHALKARPRMPDRRWLERLLGDLALGTHSVLEHGYLVNVERPHGLPRGDRQVRAAASGQRIFRDLLAGSLVIELDGRTHHDDAAAWEAAHDRDLDAAVDGLSTVRLTYGQVFDKACWTAARLGVLLRRAGWTGRATACGPECAVRQSA</sequence>
<evidence type="ECO:0000313" key="1">
    <source>
        <dbReference type="EMBL" id="MDP9821585.1"/>
    </source>
</evidence>
<reference evidence="1 2" key="1">
    <citation type="submission" date="2023-07" db="EMBL/GenBank/DDBJ databases">
        <title>Sequencing the genomes of 1000 actinobacteria strains.</title>
        <authorList>
            <person name="Klenk H.-P."/>
        </authorList>
    </citation>
    <scope>NUCLEOTIDE SEQUENCE [LARGE SCALE GENOMIC DNA]</scope>
    <source>
        <strain evidence="1 2">GD13</strain>
    </source>
</reference>
<comment type="caution">
    <text evidence="1">The sequence shown here is derived from an EMBL/GenBank/DDBJ whole genome shotgun (WGS) entry which is preliminary data.</text>
</comment>
<keyword evidence="2" id="KW-1185">Reference proteome</keyword>
<dbReference type="RefSeq" id="WP_068120588.1">
    <property type="nucleotide sequence ID" value="NZ_CCXJ01000289.1"/>
</dbReference>
<proteinExistence type="predicted"/>
<name>A0ABT9NNZ9_9ACTN</name>
<dbReference type="Proteomes" id="UP001240447">
    <property type="component" value="Unassembled WGS sequence"/>
</dbReference>
<gene>
    <name evidence="1" type="ORF">J2S59_001394</name>
</gene>
<dbReference type="EMBL" id="JAUSQM010000001">
    <property type="protein sequence ID" value="MDP9821585.1"/>
    <property type="molecule type" value="Genomic_DNA"/>
</dbReference>
<evidence type="ECO:0000313" key="2">
    <source>
        <dbReference type="Proteomes" id="UP001240447"/>
    </source>
</evidence>